<dbReference type="EMBL" id="JALJOQ010000256">
    <property type="protein sequence ID" value="KAK9787110.1"/>
    <property type="molecule type" value="Genomic_DNA"/>
</dbReference>
<sequence>MQMSLHCCESLTETSKLKEDQPQQHGHEGASLPLPSAGPDCNSLANSSAQFKDLDSNMHSRQPGNEEVPRKHLTAALTCVQYCATAQGEACFTVSAAVAMAESTVPDACT</sequence>
<comment type="caution">
    <text evidence="2">The sequence shown here is derived from an EMBL/GenBank/DDBJ whole genome shotgun (WGS) entry which is preliminary data.</text>
</comment>
<name>A0AAW1NHX7_9CHLO</name>
<keyword evidence="3" id="KW-1185">Reference proteome</keyword>
<accession>A0AAW1NHX7</accession>
<proteinExistence type="predicted"/>
<evidence type="ECO:0000313" key="3">
    <source>
        <dbReference type="Proteomes" id="UP001465755"/>
    </source>
</evidence>
<dbReference type="Proteomes" id="UP001465755">
    <property type="component" value="Unassembled WGS sequence"/>
</dbReference>
<evidence type="ECO:0000313" key="2">
    <source>
        <dbReference type="EMBL" id="KAK9787110.1"/>
    </source>
</evidence>
<feature type="region of interest" description="Disordered" evidence="1">
    <location>
        <begin position="1"/>
        <end position="47"/>
    </location>
</feature>
<protein>
    <submittedName>
        <fullName evidence="2">Uncharacterized protein</fullName>
    </submittedName>
</protein>
<feature type="compositionally biased region" description="Basic and acidic residues" evidence="1">
    <location>
        <begin position="15"/>
        <end position="28"/>
    </location>
</feature>
<organism evidence="2 3">
    <name type="scientific">Symbiochloris irregularis</name>
    <dbReference type="NCBI Taxonomy" id="706552"/>
    <lineage>
        <taxon>Eukaryota</taxon>
        <taxon>Viridiplantae</taxon>
        <taxon>Chlorophyta</taxon>
        <taxon>core chlorophytes</taxon>
        <taxon>Trebouxiophyceae</taxon>
        <taxon>Trebouxiales</taxon>
        <taxon>Trebouxiaceae</taxon>
        <taxon>Symbiochloris</taxon>
    </lineage>
</organism>
<dbReference type="AlphaFoldDB" id="A0AAW1NHX7"/>
<evidence type="ECO:0000256" key="1">
    <source>
        <dbReference type="SAM" id="MobiDB-lite"/>
    </source>
</evidence>
<reference evidence="2 3" key="1">
    <citation type="journal article" date="2024" name="Nat. Commun.">
        <title>Phylogenomics reveals the evolutionary origins of lichenization in chlorophyte algae.</title>
        <authorList>
            <person name="Puginier C."/>
            <person name="Libourel C."/>
            <person name="Otte J."/>
            <person name="Skaloud P."/>
            <person name="Haon M."/>
            <person name="Grisel S."/>
            <person name="Petersen M."/>
            <person name="Berrin J.G."/>
            <person name="Delaux P.M."/>
            <person name="Dal Grande F."/>
            <person name="Keller J."/>
        </authorList>
    </citation>
    <scope>NUCLEOTIDE SEQUENCE [LARGE SCALE GENOMIC DNA]</scope>
    <source>
        <strain evidence="2 3">SAG 2036</strain>
    </source>
</reference>
<gene>
    <name evidence="2" type="ORF">WJX73_004140</name>
</gene>